<organism evidence="1">
    <name type="scientific">uncultured Microbacterium sp</name>
    <dbReference type="NCBI Taxonomy" id="191216"/>
    <lineage>
        <taxon>Bacteria</taxon>
        <taxon>Bacillati</taxon>
        <taxon>Actinomycetota</taxon>
        <taxon>Actinomycetes</taxon>
        <taxon>Micrococcales</taxon>
        <taxon>Microbacteriaceae</taxon>
        <taxon>Microbacterium</taxon>
        <taxon>environmental samples</taxon>
    </lineage>
</organism>
<evidence type="ECO:0000313" key="1">
    <source>
        <dbReference type="EMBL" id="SBS71186.1"/>
    </source>
</evidence>
<proteinExistence type="predicted"/>
<dbReference type="AlphaFoldDB" id="A0A1Y5NXS9"/>
<dbReference type="EMBL" id="FLQR01000002">
    <property type="protein sequence ID" value="SBS71186.1"/>
    <property type="molecule type" value="Genomic_DNA"/>
</dbReference>
<protein>
    <submittedName>
        <fullName evidence="1">Uncharacterized protein</fullName>
    </submittedName>
</protein>
<accession>A0A1Y5NXS9</accession>
<name>A0A1Y5NXS9_9MICO</name>
<gene>
    <name evidence="1" type="ORF">MIPYR_100038</name>
</gene>
<reference evidence="1" key="1">
    <citation type="submission" date="2016-03" db="EMBL/GenBank/DDBJ databases">
        <authorList>
            <person name="Ploux O."/>
        </authorList>
    </citation>
    <scope>NUCLEOTIDE SEQUENCE</scope>
    <source>
        <strain evidence="1">UC1</strain>
    </source>
</reference>
<sequence length="38" mass="4061">MCCGDCVVVGNRVPAVFRVTEGGRKGHVELVSWSLVSL</sequence>